<proteinExistence type="inferred from homology"/>
<protein>
    <submittedName>
        <fullName evidence="4">mTERF</fullName>
    </submittedName>
</protein>
<comment type="similarity">
    <text evidence="1">Belongs to the mTERF family.</text>
</comment>
<dbReference type="PANTHER" id="PTHR13068">
    <property type="entry name" value="CGI-12 PROTEIN-RELATED"/>
    <property type="match status" value="1"/>
</dbReference>
<dbReference type="AlphaFoldDB" id="A0A833VZ72"/>
<dbReference type="InterPro" id="IPR003690">
    <property type="entry name" value="MTERF"/>
</dbReference>
<keyword evidence="3" id="KW-0809">Transit peptide</keyword>
<dbReference type="GO" id="GO:0006353">
    <property type="term" value="P:DNA-templated transcription termination"/>
    <property type="evidence" value="ECO:0007669"/>
    <property type="project" value="UniProtKB-KW"/>
</dbReference>
<gene>
    <name evidence="4" type="ORF">FCM35_KLT00186</name>
</gene>
<sequence length="141" mass="15799">MPNISFLQDECGLSVRQIVQLMKCSKLITHRPEVLKMKAEKADELGVARSSGAFVYALTIVTYLSQCKIDARLNNLRRLGLSQEEVALMISKAPLLLKTPEEVVGTRMKFLIKEHVIPGLHRAYADASSGNIVEIEWFKSI</sequence>
<evidence type="ECO:0000256" key="3">
    <source>
        <dbReference type="ARBA" id="ARBA00022946"/>
    </source>
</evidence>
<dbReference type="Pfam" id="PF02536">
    <property type="entry name" value="mTERF"/>
    <property type="match status" value="1"/>
</dbReference>
<dbReference type="EMBL" id="SWLB01000001">
    <property type="protein sequence ID" value="KAF3341548.1"/>
    <property type="molecule type" value="Genomic_DNA"/>
</dbReference>
<accession>A0A833VZ72</accession>
<evidence type="ECO:0000313" key="4">
    <source>
        <dbReference type="EMBL" id="KAF3341548.1"/>
    </source>
</evidence>
<dbReference type="Proteomes" id="UP000623129">
    <property type="component" value="Unassembled WGS sequence"/>
</dbReference>
<keyword evidence="2" id="KW-0804">Transcription</keyword>
<evidence type="ECO:0000256" key="1">
    <source>
        <dbReference type="ARBA" id="ARBA00007692"/>
    </source>
</evidence>
<dbReference type="PANTHER" id="PTHR13068:SF236">
    <property type="entry name" value="OS02G0749800 PROTEIN"/>
    <property type="match status" value="1"/>
</dbReference>
<keyword evidence="2" id="KW-0805">Transcription regulation</keyword>
<organism evidence="4 5">
    <name type="scientific">Carex littledalei</name>
    <dbReference type="NCBI Taxonomy" id="544730"/>
    <lineage>
        <taxon>Eukaryota</taxon>
        <taxon>Viridiplantae</taxon>
        <taxon>Streptophyta</taxon>
        <taxon>Embryophyta</taxon>
        <taxon>Tracheophyta</taxon>
        <taxon>Spermatophyta</taxon>
        <taxon>Magnoliopsida</taxon>
        <taxon>Liliopsida</taxon>
        <taxon>Poales</taxon>
        <taxon>Cyperaceae</taxon>
        <taxon>Cyperoideae</taxon>
        <taxon>Cariceae</taxon>
        <taxon>Carex</taxon>
        <taxon>Carex subgen. Euthyceras</taxon>
    </lineage>
</organism>
<keyword evidence="5" id="KW-1185">Reference proteome</keyword>
<dbReference type="OrthoDB" id="617162at2759"/>
<comment type="caution">
    <text evidence="4">The sequence shown here is derived from an EMBL/GenBank/DDBJ whole genome shotgun (WGS) entry which is preliminary data.</text>
</comment>
<name>A0A833VZ72_9POAL</name>
<dbReference type="GO" id="GO:0003676">
    <property type="term" value="F:nucleic acid binding"/>
    <property type="evidence" value="ECO:0007669"/>
    <property type="project" value="InterPro"/>
</dbReference>
<dbReference type="InterPro" id="IPR038538">
    <property type="entry name" value="MTERF_sf"/>
</dbReference>
<reference evidence="4" key="1">
    <citation type="submission" date="2020-01" db="EMBL/GenBank/DDBJ databases">
        <title>Genome sequence of Kobresia littledalei, the first chromosome-level genome in the family Cyperaceae.</title>
        <authorList>
            <person name="Qu G."/>
        </authorList>
    </citation>
    <scope>NUCLEOTIDE SEQUENCE</scope>
    <source>
        <strain evidence="4">C.B.Clarke</strain>
        <tissue evidence="4">Leaf</tissue>
    </source>
</reference>
<evidence type="ECO:0000313" key="5">
    <source>
        <dbReference type="Proteomes" id="UP000623129"/>
    </source>
</evidence>
<dbReference type="Gene3D" id="1.25.70.10">
    <property type="entry name" value="Transcription termination factor 3, mitochondrial"/>
    <property type="match status" value="1"/>
</dbReference>
<evidence type="ECO:0000256" key="2">
    <source>
        <dbReference type="ARBA" id="ARBA00022472"/>
    </source>
</evidence>
<keyword evidence="2" id="KW-0806">Transcription termination</keyword>